<dbReference type="PROSITE" id="PS50111">
    <property type="entry name" value="CHEMOTAXIS_TRANSDUC_2"/>
    <property type="match status" value="1"/>
</dbReference>
<comment type="similarity">
    <text evidence="3">Belongs to the methyl-accepting chemotaxis (MCP) protein family.</text>
</comment>
<dbReference type="PROSITE" id="PS50885">
    <property type="entry name" value="HAMP"/>
    <property type="match status" value="1"/>
</dbReference>
<dbReference type="InterPro" id="IPR004090">
    <property type="entry name" value="Chemotax_Me-accpt_rcpt"/>
</dbReference>
<dbReference type="PRINTS" id="PR00260">
    <property type="entry name" value="CHEMTRNSDUCR"/>
</dbReference>
<keyword evidence="10" id="KW-1185">Reference proteome</keyword>
<dbReference type="SMART" id="SM00283">
    <property type="entry name" value="MA"/>
    <property type="match status" value="1"/>
</dbReference>
<dbReference type="EMBL" id="CP022530">
    <property type="protein sequence ID" value="ASP40648.1"/>
    <property type="molecule type" value="Genomic_DNA"/>
</dbReference>
<proteinExistence type="inferred from homology"/>
<dbReference type="Pfam" id="PF00015">
    <property type="entry name" value="MCPsignal"/>
    <property type="match status" value="1"/>
</dbReference>
<keyword evidence="6" id="KW-1133">Transmembrane helix</keyword>
<evidence type="ECO:0000313" key="9">
    <source>
        <dbReference type="EMBL" id="ASP40648.1"/>
    </source>
</evidence>
<evidence type="ECO:0000256" key="6">
    <source>
        <dbReference type="SAM" id="Phobius"/>
    </source>
</evidence>
<name>A0A222FNR1_9GAMM</name>
<dbReference type="SMART" id="SM00304">
    <property type="entry name" value="HAMP"/>
    <property type="match status" value="1"/>
</dbReference>
<comment type="subcellular location">
    <subcellularLocation>
        <location evidence="1">Membrane</location>
    </subcellularLocation>
</comment>
<dbReference type="CDD" id="cd06225">
    <property type="entry name" value="HAMP"/>
    <property type="match status" value="1"/>
</dbReference>
<evidence type="ECO:0000256" key="3">
    <source>
        <dbReference type="ARBA" id="ARBA00029447"/>
    </source>
</evidence>
<dbReference type="GO" id="GO:0006935">
    <property type="term" value="P:chemotaxis"/>
    <property type="evidence" value="ECO:0007669"/>
    <property type="project" value="InterPro"/>
</dbReference>
<sequence>MYSVRFRLAAQLVFVVTLLLAAFGYYSYQQAEANLMAEFERQIAASAKRTQLSLPGPIWNFNEQMTQSVIQSELAYEGIIAIEVINTDGERTLLFTLSDNPEEPITALEEPPALDDVREFALQYEDYGEMNDVGIANYYVDAAFIQPQLTRLMWRQVALVVVLDLVIGAMLLILMGRTLMGPLQRITTAVDAVASGDGDLTRRLPTPRAVELQPLSLGINTFIESVQDIVQQTTHDAKALEAQAGSARQQAADTSGYSQQQQTLLTNMRSASEHLRESIVAIDQQAQSALDKISTTEHAADQGVQMIAQLVRRVDELVEQIAAVSNSANQLIAEGQQISDILGVIRSIAEQTNLLALNAAIEAARAGEAGRGFAVVADEVRNLSARTEQSTDEIDQHIGTMRQVSSQLEAGLHNLSDATQSTVSLCDDANTSIAAISTASSDTAECNRQISHTTQEQTSAVSDMSTTIEEVSDSASSMHQLAVDSSDNAEQVSQLAASVLRQLQRFKVDS</sequence>
<keyword evidence="2 4" id="KW-0807">Transducer</keyword>
<dbReference type="GO" id="GO:0007165">
    <property type="term" value="P:signal transduction"/>
    <property type="evidence" value="ECO:0007669"/>
    <property type="project" value="UniProtKB-KW"/>
</dbReference>
<dbReference type="RefSeq" id="WP_094061810.1">
    <property type="nucleotide sequence ID" value="NZ_CP022530.1"/>
</dbReference>
<feature type="domain" description="HAMP" evidence="8">
    <location>
        <begin position="177"/>
        <end position="231"/>
    </location>
</feature>
<dbReference type="AlphaFoldDB" id="A0A222FNR1"/>
<organism evidence="9 10">
    <name type="scientific">Bacterioplanes sanyensis</name>
    <dbReference type="NCBI Taxonomy" id="1249553"/>
    <lineage>
        <taxon>Bacteria</taxon>
        <taxon>Pseudomonadati</taxon>
        <taxon>Pseudomonadota</taxon>
        <taxon>Gammaproteobacteria</taxon>
        <taxon>Oceanospirillales</taxon>
        <taxon>Oceanospirillaceae</taxon>
        <taxon>Bacterioplanes</taxon>
    </lineage>
</organism>
<evidence type="ECO:0000259" key="8">
    <source>
        <dbReference type="PROSITE" id="PS50885"/>
    </source>
</evidence>
<dbReference type="PANTHER" id="PTHR32089:SF120">
    <property type="entry name" value="METHYL-ACCEPTING CHEMOTAXIS PROTEIN TLPQ"/>
    <property type="match status" value="1"/>
</dbReference>
<dbReference type="Pfam" id="PF00672">
    <property type="entry name" value="HAMP"/>
    <property type="match status" value="1"/>
</dbReference>
<keyword evidence="6" id="KW-0812">Transmembrane</keyword>
<dbReference type="GO" id="GO:0016020">
    <property type="term" value="C:membrane"/>
    <property type="evidence" value="ECO:0007669"/>
    <property type="project" value="UniProtKB-SubCell"/>
</dbReference>
<dbReference type="FunFam" id="1.10.287.950:FF:000001">
    <property type="entry name" value="Methyl-accepting chemotaxis sensory transducer"/>
    <property type="match status" value="1"/>
</dbReference>
<evidence type="ECO:0000256" key="2">
    <source>
        <dbReference type="ARBA" id="ARBA00023224"/>
    </source>
</evidence>
<evidence type="ECO:0000256" key="5">
    <source>
        <dbReference type="SAM" id="Coils"/>
    </source>
</evidence>
<reference evidence="9 10" key="1">
    <citation type="submission" date="2017-07" db="EMBL/GenBank/DDBJ databases">
        <title>Annotated genome sequence of Bacterioplanes sanyensis isolated from Red Sea.</title>
        <authorList>
            <person name="Rehman Z.U."/>
        </authorList>
    </citation>
    <scope>NUCLEOTIDE SEQUENCE [LARGE SCALE GENOMIC DNA]</scope>
    <source>
        <strain evidence="9 10">NV9</strain>
    </source>
</reference>
<accession>A0A222FNR1</accession>
<evidence type="ECO:0000256" key="1">
    <source>
        <dbReference type="ARBA" id="ARBA00004370"/>
    </source>
</evidence>
<dbReference type="SUPFAM" id="SSF58104">
    <property type="entry name" value="Methyl-accepting chemotaxis protein (MCP) signaling domain"/>
    <property type="match status" value="1"/>
</dbReference>
<dbReference type="InterPro" id="IPR003660">
    <property type="entry name" value="HAMP_dom"/>
</dbReference>
<dbReference type="Proteomes" id="UP000202440">
    <property type="component" value="Chromosome"/>
</dbReference>
<dbReference type="OrthoDB" id="5613951at2"/>
<evidence type="ECO:0000313" key="10">
    <source>
        <dbReference type="Proteomes" id="UP000202440"/>
    </source>
</evidence>
<dbReference type="KEGG" id="bsan:CHH28_19130"/>
<dbReference type="InterPro" id="IPR004089">
    <property type="entry name" value="MCPsignal_dom"/>
</dbReference>
<keyword evidence="5" id="KW-0175">Coiled coil</keyword>
<evidence type="ECO:0008006" key="11">
    <source>
        <dbReference type="Google" id="ProtNLM"/>
    </source>
</evidence>
<feature type="coiled-coil region" evidence="5">
    <location>
        <begin position="223"/>
        <end position="250"/>
    </location>
</feature>
<feature type="domain" description="Methyl-accepting transducer" evidence="7">
    <location>
        <begin position="236"/>
        <end position="472"/>
    </location>
</feature>
<keyword evidence="6" id="KW-0472">Membrane</keyword>
<dbReference type="GO" id="GO:0004888">
    <property type="term" value="F:transmembrane signaling receptor activity"/>
    <property type="evidence" value="ECO:0007669"/>
    <property type="project" value="InterPro"/>
</dbReference>
<gene>
    <name evidence="9" type="ORF">CHH28_19130</name>
</gene>
<protein>
    <recommendedName>
        <fullName evidence="11">Chemotaxis protein</fullName>
    </recommendedName>
</protein>
<evidence type="ECO:0000256" key="4">
    <source>
        <dbReference type="PROSITE-ProRule" id="PRU00284"/>
    </source>
</evidence>
<evidence type="ECO:0000259" key="7">
    <source>
        <dbReference type="PROSITE" id="PS50111"/>
    </source>
</evidence>
<feature type="transmembrane region" description="Helical" evidence="6">
    <location>
        <begin position="153"/>
        <end position="175"/>
    </location>
</feature>
<feature type="coiled-coil region" evidence="5">
    <location>
        <begin position="307"/>
        <end position="334"/>
    </location>
</feature>
<dbReference type="PANTHER" id="PTHR32089">
    <property type="entry name" value="METHYL-ACCEPTING CHEMOTAXIS PROTEIN MCPB"/>
    <property type="match status" value="1"/>
</dbReference>
<dbReference type="Gene3D" id="1.10.287.950">
    <property type="entry name" value="Methyl-accepting chemotaxis protein"/>
    <property type="match status" value="1"/>
</dbReference>